<feature type="region of interest" description="Disordered" evidence="1">
    <location>
        <begin position="408"/>
        <end position="452"/>
    </location>
</feature>
<accession>A0A5C3NSG8</accession>
<evidence type="ECO:0000313" key="3">
    <source>
        <dbReference type="Proteomes" id="UP000308197"/>
    </source>
</evidence>
<dbReference type="EMBL" id="ML212012">
    <property type="protein sequence ID" value="TFK79507.1"/>
    <property type="molecule type" value="Genomic_DNA"/>
</dbReference>
<feature type="non-terminal residue" evidence="2">
    <location>
        <position position="1"/>
    </location>
</feature>
<keyword evidence="3" id="KW-1185">Reference proteome</keyword>
<organism evidence="2 3">
    <name type="scientific">Polyporus arcularius HHB13444</name>
    <dbReference type="NCBI Taxonomy" id="1314778"/>
    <lineage>
        <taxon>Eukaryota</taxon>
        <taxon>Fungi</taxon>
        <taxon>Dikarya</taxon>
        <taxon>Basidiomycota</taxon>
        <taxon>Agaricomycotina</taxon>
        <taxon>Agaricomycetes</taxon>
        <taxon>Polyporales</taxon>
        <taxon>Polyporaceae</taxon>
        <taxon>Polyporus</taxon>
    </lineage>
</organism>
<dbReference type="InParanoid" id="A0A5C3NSG8"/>
<protein>
    <submittedName>
        <fullName evidence="2">Uncharacterized protein</fullName>
    </submittedName>
</protein>
<feature type="compositionally biased region" description="Polar residues" evidence="1">
    <location>
        <begin position="384"/>
        <end position="396"/>
    </location>
</feature>
<feature type="region of interest" description="Disordered" evidence="1">
    <location>
        <begin position="362"/>
        <end position="396"/>
    </location>
</feature>
<gene>
    <name evidence="2" type="ORF">K466DRAFT_505420</name>
</gene>
<sequence length="755" mass="83194">RYCHTQAHVEVENILRGTKGRFRLLGVADPEMAVVDNCCHIKNAILAVFPTILVVLDLWHFMMRYLICIVNGTKNPHRTAVARDLSGAIVKCTANGRVPAVYWGQSEQENRLQAVYDKWSAQGGVWSAAAEKTHLEQLGHVQKGCLARPRDDIRSDGSRIEGVHKGFNSLQRSFASGLVIMLLLLHDYILRRNVRIEFASNKATRFIQSTHGSHHVRLVDACAKAWNALITAAIRRGDPPAADIHPLPELLKVESGERFGLVTMSSAVAAQQSFVTIKDEPDDGCDLSAHDLLDAAHVLGELGIDPALLNLPLPQAPGANSMFAPAPAAIFSQEPTSSRHIPTSSHAAARGAADVPLPLVAPHSHAVGDQPPPKKKARLYVPGTPNQSSSLRHPSASLQTISGTQRIAPAPHTASSSATPAQLSGFFGPRRPEAHANSSVKPRVPAPTISGTTPSQRLFSIATGIDSRHLSFASSDSKEFFLFMDLRERHKWTSFGMSPFDWVCAASVYNQELERINAREGRAFIIKTPRALMEQLAKIETKILARLATNNFTSKKTDSTAFWTRHCHAVSLTNKSQTRGEPRLPQRFNHTCSRCQKLMYPGKTGADVNHRKAFCSDGVWQKPRTVEKILNGQNTKISEEPPQYPQPTGVFSRGTTFHPVVFLQEVQTLYERVIERTDAVTMQDLAFASMLNDRSLTVPASDGQPAMILFKLFTLDLVGTFPQSLLVEYDGHRYLRMDCLDDPTERGGEVVVMEQ</sequence>
<dbReference type="Proteomes" id="UP000308197">
    <property type="component" value="Unassembled WGS sequence"/>
</dbReference>
<evidence type="ECO:0000256" key="1">
    <source>
        <dbReference type="SAM" id="MobiDB-lite"/>
    </source>
</evidence>
<name>A0A5C3NSG8_9APHY</name>
<dbReference type="AlphaFoldDB" id="A0A5C3NSG8"/>
<proteinExistence type="predicted"/>
<reference evidence="2 3" key="1">
    <citation type="journal article" date="2019" name="Nat. Ecol. Evol.">
        <title>Megaphylogeny resolves global patterns of mushroom evolution.</title>
        <authorList>
            <person name="Varga T."/>
            <person name="Krizsan K."/>
            <person name="Foldi C."/>
            <person name="Dima B."/>
            <person name="Sanchez-Garcia M."/>
            <person name="Sanchez-Ramirez S."/>
            <person name="Szollosi G.J."/>
            <person name="Szarkandi J.G."/>
            <person name="Papp V."/>
            <person name="Albert L."/>
            <person name="Andreopoulos W."/>
            <person name="Angelini C."/>
            <person name="Antonin V."/>
            <person name="Barry K.W."/>
            <person name="Bougher N.L."/>
            <person name="Buchanan P."/>
            <person name="Buyck B."/>
            <person name="Bense V."/>
            <person name="Catcheside P."/>
            <person name="Chovatia M."/>
            <person name="Cooper J."/>
            <person name="Damon W."/>
            <person name="Desjardin D."/>
            <person name="Finy P."/>
            <person name="Geml J."/>
            <person name="Haridas S."/>
            <person name="Hughes K."/>
            <person name="Justo A."/>
            <person name="Karasinski D."/>
            <person name="Kautmanova I."/>
            <person name="Kiss B."/>
            <person name="Kocsube S."/>
            <person name="Kotiranta H."/>
            <person name="LaButti K.M."/>
            <person name="Lechner B.E."/>
            <person name="Liimatainen K."/>
            <person name="Lipzen A."/>
            <person name="Lukacs Z."/>
            <person name="Mihaltcheva S."/>
            <person name="Morgado L.N."/>
            <person name="Niskanen T."/>
            <person name="Noordeloos M.E."/>
            <person name="Ohm R.A."/>
            <person name="Ortiz-Santana B."/>
            <person name="Ovrebo C."/>
            <person name="Racz N."/>
            <person name="Riley R."/>
            <person name="Savchenko A."/>
            <person name="Shiryaev A."/>
            <person name="Soop K."/>
            <person name="Spirin V."/>
            <person name="Szebenyi C."/>
            <person name="Tomsovsky M."/>
            <person name="Tulloss R.E."/>
            <person name="Uehling J."/>
            <person name="Grigoriev I.V."/>
            <person name="Vagvolgyi C."/>
            <person name="Papp T."/>
            <person name="Martin F.M."/>
            <person name="Miettinen O."/>
            <person name="Hibbett D.S."/>
            <person name="Nagy L.G."/>
        </authorList>
    </citation>
    <scope>NUCLEOTIDE SEQUENCE [LARGE SCALE GENOMIC DNA]</scope>
    <source>
        <strain evidence="2 3">HHB13444</strain>
    </source>
</reference>
<evidence type="ECO:0000313" key="2">
    <source>
        <dbReference type="EMBL" id="TFK79507.1"/>
    </source>
</evidence>
<feature type="compositionally biased region" description="Low complexity" evidence="1">
    <location>
        <begin position="408"/>
        <end position="421"/>
    </location>
</feature>